<name>A0AAD4P947_PERFH</name>
<evidence type="ECO:0000259" key="4">
    <source>
        <dbReference type="PROSITE" id="PS50102"/>
    </source>
</evidence>
<proteinExistence type="predicted"/>
<dbReference type="InterPro" id="IPR041337">
    <property type="entry name" value="hnRNP_Q_AcD"/>
</dbReference>
<comment type="caution">
    <text evidence="5">The sequence shown here is derived from an EMBL/GenBank/DDBJ whole genome shotgun (WGS) entry which is preliminary data.</text>
</comment>
<dbReference type="Gene3D" id="3.30.70.330">
    <property type="match status" value="3"/>
</dbReference>
<evidence type="ECO:0000256" key="3">
    <source>
        <dbReference type="SAM" id="MobiDB-lite"/>
    </source>
</evidence>
<evidence type="ECO:0000256" key="1">
    <source>
        <dbReference type="ARBA" id="ARBA00022884"/>
    </source>
</evidence>
<reference evidence="5 6" key="1">
    <citation type="journal article" date="2021" name="Nat. Commun.">
        <title>Incipient diploidization of the medicinal plant Perilla within 10,000 years.</title>
        <authorList>
            <person name="Zhang Y."/>
            <person name="Shen Q."/>
            <person name="Leng L."/>
            <person name="Zhang D."/>
            <person name="Chen S."/>
            <person name="Shi Y."/>
            <person name="Ning Z."/>
            <person name="Chen S."/>
        </authorList>
    </citation>
    <scope>NUCLEOTIDE SEQUENCE [LARGE SCALE GENOMIC DNA]</scope>
    <source>
        <strain evidence="6">cv. PC099</strain>
    </source>
</reference>
<dbReference type="InterPro" id="IPR000504">
    <property type="entry name" value="RRM_dom"/>
</dbReference>
<evidence type="ECO:0000256" key="2">
    <source>
        <dbReference type="PROSITE-ProRule" id="PRU00176"/>
    </source>
</evidence>
<dbReference type="CDD" id="cd21039">
    <property type="entry name" value="NURR"/>
    <property type="match status" value="1"/>
</dbReference>
<feature type="domain" description="RRM" evidence="4">
    <location>
        <begin position="19"/>
        <end position="96"/>
    </location>
</feature>
<dbReference type="CDD" id="cd00590">
    <property type="entry name" value="RRM_SF"/>
    <property type="match status" value="2"/>
</dbReference>
<dbReference type="InterPro" id="IPR012677">
    <property type="entry name" value="Nucleotide-bd_a/b_plait_sf"/>
</dbReference>
<feature type="domain" description="RRM" evidence="4">
    <location>
        <begin position="98"/>
        <end position="203"/>
    </location>
</feature>
<dbReference type="PANTHER" id="PTHR21245">
    <property type="entry name" value="HETEROGENEOUS NUCLEAR RIBONUCLEOPROTEIN"/>
    <property type="match status" value="1"/>
</dbReference>
<organism evidence="5 6">
    <name type="scientific">Perilla frutescens var. hirtella</name>
    <name type="common">Perilla citriodora</name>
    <name type="synonym">Perilla setoyensis</name>
    <dbReference type="NCBI Taxonomy" id="608512"/>
    <lineage>
        <taxon>Eukaryota</taxon>
        <taxon>Viridiplantae</taxon>
        <taxon>Streptophyta</taxon>
        <taxon>Embryophyta</taxon>
        <taxon>Tracheophyta</taxon>
        <taxon>Spermatophyta</taxon>
        <taxon>Magnoliopsida</taxon>
        <taxon>eudicotyledons</taxon>
        <taxon>Gunneridae</taxon>
        <taxon>Pentapetalae</taxon>
        <taxon>asterids</taxon>
        <taxon>lamiids</taxon>
        <taxon>Lamiales</taxon>
        <taxon>Lamiaceae</taxon>
        <taxon>Nepetoideae</taxon>
        <taxon>Elsholtzieae</taxon>
        <taxon>Perilla</taxon>
    </lineage>
</organism>
<dbReference type="SUPFAM" id="SSF54928">
    <property type="entry name" value="RNA-binding domain, RBD"/>
    <property type="match status" value="2"/>
</dbReference>
<sequence>MSQPSEQHSADHVNATKGIEVFVGGLPRTATEEKILKLFSDCGEIVEVRMIKDQKGNSKGFCFVRFATKESAARAVSEKSELLLDGKKIGVLPSSEQDTLYIGNLNKAWTADEFKRLVLQVFPDIESIDLAMGKDTPPGQKQRSRGFAFVKFSSHAAAARALRVGSQPDFRLGNLHPAVQWAEEEPEIDPRELAKVKVAFVRNLPTDAEEKYLSQLFNPYGEVEKVVVSKKGSSSVGFVHFTNRLDLDRAVSELNGKTVRGPRGGQVHVLQVEVARPMDKSKKRVRENSDSSAQDHSKVLISNIHNSHISRELEPADPYEDAVIALPLAVKERLLRILRLGIATRFDIDVRSLRSLKELPEPIAISVLDQFMISGSASQNKSAYLAAVISKHLVDKVGPDQSLVSLLRVEDTTRNEHKLLNNFSHQLSSPVVSSFTSHADSATARSDIYAPHHSALFPDYSLSNRTMIGRVDERGSLLSSRSLFGSESTPIPRTVQLEEGSNSRFEAAPPHSSYPTLSYGRVGLKTEERPLSPPPVAPSSSAASYARLGPGLSSDVRAVAGQQASRPQIRFDPFTGEPYKFDPFTGEPIIHPGNSNRQF</sequence>
<dbReference type="EMBL" id="SDAM02000099">
    <property type="protein sequence ID" value="KAH6830352.1"/>
    <property type="molecule type" value="Genomic_DNA"/>
</dbReference>
<feature type="region of interest" description="Disordered" evidence="3">
    <location>
        <begin position="278"/>
        <end position="297"/>
    </location>
</feature>
<keyword evidence="1 2" id="KW-0694">RNA-binding</keyword>
<dbReference type="AlphaFoldDB" id="A0AAD4P947"/>
<dbReference type="Proteomes" id="UP001190926">
    <property type="component" value="Unassembled WGS sequence"/>
</dbReference>
<dbReference type="Pfam" id="PF00076">
    <property type="entry name" value="RRM_1"/>
    <property type="match status" value="3"/>
</dbReference>
<dbReference type="SMART" id="SM00360">
    <property type="entry name" value="RRM"/>
    <property type="match status" value="3"/>
</dbReference>
<gene>
    <name evidence="5" type="ORF">C2S53_007518</name>
</gene>
<evidence type="ECO:0000313" key="6">
    <source>
        <dbReference type="Proteomes" id="UP001190926"/>
    </source>
</evidence>
<dbReference type="GO" id="GO:0003723">
    <property type="term" value="F:RNA binding"/>
    <property type="evidence" value="ECO:0007669"/>
    <property type="project" value="UniProtKB-UniRule"/>
</dbReference>
<dbReference type="Pfam" id="PF18360">
    <property type="entry name" value="hnRNP_Q_AcD"/>
    <property type="match status" value="1"/>
</dbReference>
<dbReference type="PROSITE" id="PS50102">
    <property type="entry name" value="RRM"/>
    <property type="match status" value="3"/>
</dbReference>
<dbReference type="InterPro" id="IPR035979">
    <property type="entry name" value="RBD_domain_sf"/>
</dbReference>
<accession>A0AAD4P947</accession>
<evidence type="ECO:0000313" key="5">
    <source>
        <dbReference type="EMBL" id="KAH6830352.1"/>
    </source>
</evidence>
<keyword evidence="6" id="KW-1185">Reference proteome</keyword>
<feature type="domain" description="RRM" evidence="4">
    <location>
        <begin position="197"/>
        <end position="277"/>
    </location>
</feature>
<protein>
    <recommendedName>
        <fullName evidence="4">RRM domain-containing protein</fullName>
    </recommendedName>
</protein>